<reference evidence="1" key="1">
    <citation type="submission" date="2022-08" db="EMBL/GenBank/DDBJ databases">
        <title>Genome Sequence of Fusarium decemcellulare.</title>
        <authorList>
            <person name="Buettner E."/>
        </authorList>
    </citation>
    <scope>NUCLEOTIDE SEQUENCE</scope>
    <source>
        <strain evidence="1">Babe19</strain>
    </source>
</reference>
<accession>A0ACC1RWZ7</accession>
<proteinExistence type="predicted"/>
<evidence type="ECO:0000313" key="1">
    <source>
        <dbReference type="EMBL" id="KAJ3527466.1"/>
    </source>
</evidence>
<protein>
    <submittedName>
        <fullName evidence="1">Uncharacterized protein</fullName>
    </submittedName>
</protein>
<gene>
    <name evidence="1" type="ORF">NM208_g10686</name>
</gene>
<keyword evidence="2" id="KW-1185">Reference proteome</keyword>
<organism evidence="1 2">
    <name type="scientific">Fusarium decemcellulare</name>
    <dbReference type="NCBI Taxonomy" id="57161"/>
    <lineage>
        <taxon>Eukaryota</taxon>
        <taxon>Fungi</taxon>
        <taxon>Dikarya</taxon>
        <taxon>Ascomycota</taxon>
        <taxon>Pezizomycotina</taxon>
        <taxon>Sordariomycetes</taxon>
        <taxon>Hypocreomycetidae</taxon>
        <taxon>Hypocreales</taxon>
        <taxon>Nectriaceae</taxon>
        <taxon>Fusarium</taxon>
        <taxon>Fusarium decemcellulare species complex</taxon>
    </lineage>
</organism>
<evidence type="ECO:0000313" key="2">
    <source>
        <dbReference type="Proteomes" id="UP001148629"/>
    </source>
</evidence>
<dbReference type="EMBL" id="JANRMS010001555">
    <property type="protein sequence ID" value="KAJ3527466.1"/>
    <property type="molecule type" value="Genomic_DNA"/>
</dbReference>
<sequence>MSASIIWPRRNASHDVRVASITQDLADNGQSLFSPPHEKIEVEAAEVTSQGKTPFLYSPSSMVTQLFKGIEGFRLETEGALREHLSIYHPPRLSPESNEEEQRISRCYESSFFLLEPAYGWSHLPVTQDGMLSLLTALDVFPNIYRYLKAFGRKTFARDEGFAGFDSVITLDNVGAWASFECCYLLKYVERRRRVMTGTNPWSIRHALIYQKISHESKRASHILIRLPERVKQELRDHTTPNGTGSVAFIEDWVHLHSTCFSSIDDDLREYINFLDEEVTKVFEHVIMPSLNSAELSENDWAQRSIDDFSTLQYLCEQAKRLIDIIGLNVDMMKCFQKDVNSLVTLDTWAPARPGSPEVVSALLDKIQQEHNFILKNASAVLERARTTSEQVRVAASLRVRDASRRYVELANQRALATTNWWTSLVEQHMGRIMTALVLLLLLGSLVARFFTMELQEGDNLQIFAVLAIALVWGAILVYGGFGIAQGEKGRVNGIGNQNCRKLK</sequence>
<comment type="caution">
    <text evidence="1">The sequence shown here is derived from an EMBL/GenBank/DDBJ whole genome shotgun (WGS) entry which is preliminary data.</text>
</comment>
<name>A0ACC1RWZ7_9HYPO</name>
<dbReference type="Proteomes" id="UP001148629">
    <property type="component" value="Unassembled WGS sequence"/>
</dbReference>